<dbReference type="AlphaFoldDB" id="A0A9Q1EAP6"/>
<feature type="region of interest" description="Disordered" evidence="1">
    <location>
        <begin position="82"/>
        <end position="110"/>
    </location>
</feature>
<evidence type="ECO:0000256" key="1">
    <source>
        <dbReference type="SAM" id="MobiDB-lite"/>
    </source>
</evidence>
<gene>
    <name evidence="2" type="ORF">SKAU_G00409390</name>
</gene>
<evidence type="ECO:0000313" key="2">
    <source>
        <dbReference type="EMBL" id="KAJ8335300.1"/>
    </source>
</evidence>
<evidence type="ECO:0000313" key="3">
    <source>
        <dbReference type="Proteomes" id="UP001152622"/>
    </source>
</evidence>
<organism evidence="2 3">
    <name type="scientific">Synaphobranchus kaupii</name>
    <name type="common">Kaup's arrowtooth eel</name>
    <dbReference type="NCBI Taxonomy" id="118154"/>
    <lineage>
        <taxon>Eukaryota</taxon>
        <taxon>Metazoa</taxon>
        <taxon>Chordata</taxon>
        <taxon>Craniata</taxon>
        <taxon>Vertebrata</taxon>
        <taxon>Euteleostomi</taxon>
        <taxon>Actinopterygii</taxon>
        <taxon>Neopterygii</taxon>
        <taxon>Teleostei</taxon>
        <taxon>Anguilliformes</taxon>
        <taxon>Synaphobranchidae</taxon>
        <taxon>Synaphobranchus</taxon>
    </lineage>
</organism>
<accession>A0A9Q1EAP6</accession>
<name>A0A9Q1EAP6_SYNKA</name>
<sequence>MWLQWSGTVAFYREREEKSVRLPRSLWYLPAVPACPLHWGPLVARQGVAVGGGVGYGRPRLTAVLAVSPACSRVVEFPPPHLDRAAAPSSGGTGQNTRDPSALSVPEYES</sequence>
<keyword evidence="3" id="KW-1185">Reference proteome</keyword>
<protein>
    <submittedName>
        <fullName evidence="2">Uncharacterized protein</fullName>
    </submittedName>
</protein>
<reference evidence="2" key="1">
    <citation type="journal article" date="2023" name="Science">
        <title>Genome structures resolve the early diversification of teleost fishes.</title>
        <authorList>
            <person name="Parey E."/>
            <person name="Louis A."/>
            <person name="Montfort J."/>
            <person name="Bouchez O."/>
            <person name="Roques C."/>
            <person name="Iampietro C."/>
            <person name="Lluch J."/>
            <person name="Castinel A."/>
            <person name="Donnadieu C."/>
            <person name="Desvignes T."/>
            <person name="Floi Bucao C."/>
            <person name="Jouanno E."/>
            <person name="Wen M."/>
            <person name="Mejri S."/>
            <person name="Dirks R."/>
            <person name="Jansen H."/>
            <person name="Henkel C."/>
            <person name="Chen W.J."/>
            <person name="Zahm M."/>
            <person name="Cabau C."/>
            <person name="Klopp C."/>
            <person name="Thompson A.W."/>
            <person name="Robinson-Rechavi M."/>
            <person name="Braasch I."/>
            <person name="Lecointre G."/>
            <person name="Bobe J."/>
            <person name="Postlethwait J.H."/>
            <person name="Berthelot C."/>
            <person name="Roest Crollius H."/>
            <person name="Guiguen Y."/>
        </authorList>
    </citation>
    <scope>NUCLEOTIDE SEQUENCE</scope>
    <source>
        <strain evidence="2">WJC10195</strain>
    </source>
</reference>
<dbReference type="Proteomes" id="UP001152622">
    <property type="component" value="Chromosome 21"/>
</dbReference>
<comment type="caution">
    <text evidence="2">The sequence shown here is derived from an EMBL/GenBank/DDBJ whole genome shotgun (WGS) entry which is preliminary data.</text>
</comment>
<dbReference type="EMBL" id="JAINUF010000021">
    <property type="protein sequence ID" value="KAJ8335300.1"/>
    <property type="molecule type" value="Genomic_DNA"/>
</dbReference>
<proteinExistence type="predicted"/>